<organism evidence="1">
    <name type="scientific">human gut metagenome</name>
    <dbReference type="NCBI Taxonomy" id="408170"/>
    <lineage>
        <taxon>unclassified sequences</taxon>
        <taxon>metagenomes</taxon>
        <taxon>organismal metagenomes</taxon>
    </lineage>
</organism>
<dbReference type="AlphaFoldDB" id="K1UHC0"/>
<reference evidence="1" key="1">
    <citation type="journal article" date="2013" name="Environ. Microbiol.">
        <title>Microbiota from the distal guts of lean and obese adolescents exhibit partial functional redundancy besides clear differences in community structure.</title>
        <authorList>
            <person name="Ferrer M."/>
            <person name="Ruiz A."/>
            <person name="Lanza F."/>
            <person name="Haange S.B."/>
            <person name="Oberbach A."/>
            <person name="Till H."/>
            <person name="Bargiela R."/>
            <person name="Campoy C."/>
            <person name="Segura M.T."/>
            <person name="Richter M."/>
            <person name="von Bergen M."/>
            <person name="Seifert J."/>
            <person name="Suarez A."/>
        </authorList>
    </citation>
    <scope>NUCLEOTIDE SEQUENCE</scope>
</reference>
<evidence type="ECO:0000313" key="1">
    <source>
        <dbReference type="EMBL" id="EKC77690.1"/>
    </source>
</evidence>
<accession>K1UHC0</accession>
<dbReference type="EMBL" id="AJWZ01000166">
    <property type="protein sequence ID" value="EKC77690.1"/>
    <property type="molecule type" value="Genomic_DNA"/>
</dbReference>
<comment type="caution">
    <text evidence="1">The sequence shown here is derived from an EMBL/GenBank/DDBJ whole genome shotgun (WGS) entry which is preliminary data.</text>
</comment>
<feature type="non-terminal residue" evidence="1">
    <location>
        <position position="84"/>
    </location>
</feature>
<gene>
    <name evidence="1" type="ORF">OBE_00236</name>
</gene>
<proteinExistence type="predicted"/>
<sequence length="84" mass="9986">MVIPIVLYTGKRKWKKLLINDIEEKVEGYAENWLEYTLIDVNEFSNEQLLADNLIITKAMLIEKSKNKEELYKNIEEVINIQKE</sequence>
<protein>
    <submittedName>
        <fullName evidence="1">Uncharacterized protein</fullName>
    </submittedName>
</protein>
<name>K1UHC0_9ZZZZ</name>